<feature type="region of interest" description="Disordered" evidence="1">
    <location>
        <begin position="171"/>
        <end position="206"/>
    </location>
</feature>
<dbReference type="InterPro" id="IPR019835">
    <property type="entry name" value="SWIB_domain"/>
</dbReference>
<dbReference type="CDD" id="cd10567">
    <property type="entry name" value="SWIB-MDM2_like"/>
    <property type="match status" value="2"/>
</dbReference>
<feature type="domain" description="DM2" evidence="2">
    <location>
        <begin position="203"/>
        <end position="282"/>
    </location>
</feature>
<gene>
    <name evidence="4" type="ORF">CYCCA115_LOCUS14692</name>
</gene>
<dbReference type="EMBL" id="CAKOGP040001858">
    <property type="protein sequence ID" value="CAJ1954097.1"/>
    <property type="molecule type" value="Genomic_DNA"/>
</dbReference>
<feature type="region of interest" description="Disordered" evidence="1">
    <location>
        <begin position="61"/>
        <end position="87"/>
    </location>
</feature>
<dbReference type="SUPFAM" id="SSF47592">
    <property type="entry name" value="SWIB/MDM2 domain"/>
    <property type="match status" value="2"/>
</dbReference>
<dbReference type="InterPro" id="IPR014876">
    <property type="entry name" value="DEK_C"/>
</dbReference>
<evidence type="ECO:0000313" key="5">
    <source>
        <dbReference type="Proteomes" id="UP001295423"/>
    </source>
</evidence>
<dbReference type="Pfam" id="PF02201">
    <property type="entry name" value="SWIB"/>
    <property type="match status" value="2"/>
</dbReference>
<feature type="region of interest" description="Disordered" evidence="1">
    <location>
        <begin position="292"/>
        <end position="349"/>
    </location>
</feature>
<evidence type="ECO:0000259" key="3">
    <source>
        <dbReference type="PROSITE" id="PS51998"/>
    </source>
</evidence>
<dbReference type="PROSITE" id="PS51998">
    <property type="entry name" value="DEK_C"/>
    <property type="match status" value="1"/>
</dbReference>
<feature type="domain" description="DM2" evidence="2">
    <location>
        <begin position="89"/>
        <end position="167"/>
    </location>
</feature>
<dbReference type="Pfam" id="PF08766">
    <property type="entry name" value="DEK_C"/>
    <property type="match status" value="1"/>
</dbReference>
<dbReference type="Proteomes" id="UP001295423">
    <property type="component" value="Unassembled WGS sequence"/>
</dbReference>
<dbReference type="SUPFAM" id="SSF109715">
    <property type="entry name" value="DEK C-terminal domain"/>
    <property type="match status" value="1"/>
</dbReference>
<evidence type="ECO:0008006" key="6">
    <source>
        <dbReference type="Google" id="ProtNLM"/>
    </source>
</evidence>
<proteinExistence type="predicted"/>
<evidence type="ECO:0000256" key="1">
    <source>
        <dbReference type="SAM" id="MobiDB-lite"/>
    </source>
</evidence>
<dbReference type="Gene3D" id="1.10.245.10">
    <property type="entry name" value="SWIB/MDM2 domain"/>
    <property type="match status" value="2"/>
</dbReference>
<reference evidence="4" key="1">
    <citation type="submission" date="2023-08" db="EMBL/GenBank/DDBJ databases">
        <authorList>
            <person name="Audoor S."/>
            <person name="Bilcke G."/>
        </authorList>
    </citation>
    <scope>NUCLEOTIDE SEQUENCE</scope>
</reference>
<protein>
    <recommendedName>
        <fullName evidence="6">DM2 domain-containing protein</fullName>
    </recommendedName>
</protein>
<organism evidence="4 5">
    <name type="scientific">Cylindrotheca closterium</name>
    <dbReference type="NCBI Taxonomy" id="2856"/>
    <lineage>
        <taxon>Eukaryota</taxon>
        <taxon>Sar</taxon>
        <taxon>Stramenopiles</taxon>
        <taxon>Ochrophyta</taxon>
        <taxon>Bacillariophyta</taxon>
        <taxon>Bacillariophyceae</taxon>
        <taxon>Bacillariophycidae</taxon>
        <taxon>Bacillariales</taxon>
        <taxon>Bacillariaceae</taxon>
        <taxon>Cylindrotheca</taxon>
    </lineage>
</organism>
<evidence type="ECO:0000313" key="4">
    <source>
        <dbReference type="EMBL" id="CAJ1954097.1"/>
    </source>
</evidence>
<dbReference type="SMART" id="SM00151">
    <property type="entry name" value="SWIB"/>
    <property type="match status" value="2"/>
</dbReference>
<feature type="compositionally biased region" description="Basic and acidic residues" evidence="1">
    <location>
        <begin position="292"/>
        <end position="303"/>
    </location>
</feature>
<dbReference type="InterPro" id="IPR036885">
    <property type="entry name" value="SWIB_MDM2_dom_sf"/>
</dbReference>
<evidence type="ECO:0000259" key="2">
    <source>
        <dbReference type="PROSITE" id="PS51925"/>
    </source>
</evidence>
<dbReference type="PROSITE" id="PS51925">
    <property type="entry name" value="SWIB_MDM2"/>
    <property type="match status" value="2"/>
</dbReference>
<keyword evidence="5" id="KW-1185">Reference proteome</keyword>
<accession>A0AAD2JIW4</accession>
<dbReference type="PANTHER" id="PTHR13844">
    <property type="entry name" value="SWI/SNF-RELATED MATRIX-ASSOCIATED ACTIN-DEPENDENT REGULATOR OF CHROMATIN SUBFAMILY D"/>
    <property type="match status" value="1"/>
</dbReference>
<feature type="compositionally biased region" description="Acidic residues" evidence="1">
    <location>
        <begin position="311"/>
        <end position="349"/>
    </location>
</feature>
<feature type="domain" description="DEK-C" evidence="3">
    <location>
        <begin position="4"/>
        <end position="60"/>
    </location>
</feature>
<feature type="compositionally biased region" description="Acidic residues" evidence="1">
    <location>
        <begin position="64"/>
        <end position="79"/>
    </location>
</feature>
<comment type="caution">
    <text evidence="4">The sequence shown here is derived from an EMBL/GenBank/DDBJ whole genome shotgun (WGS) entry which is preliminary data.</text>
</comment>
<sequence>MADQPTDDDLKRAIAKLIPTVDLQSTGIKAFIKLLSKEFGGADLKARNKFIKKALEEAINAMSSDEEDSNDDDEEEEAAVEAKAKKPKGLAQKKKISKKLAAFLGKGDTMARTEIVKALWEYIREHNLQHPENKREIILDDKMKEVFGCDQFSMFAMNKYISVHVDPFKPLDLTTKPKPEKSKTKRKRGSKDDGKPKAKRKAGAQPPYRLSPELQLVVGGKEILPRPQVVKALWVYIKANGLQNPENKREILCDDKLKAIMNGKDKVTMFNMNSFVGQHLVEKLDKSAYQHEDDADADAKDTKVAAVVKDEEVDDDDDDNNDDDDDNDNDDDDEVDEVEETGSDTEDED</sequence>
<dbReference type="InterPro" id="IPR003121">
    <property type="entry name" value="SWIB_MDM2_domain"/>
</dbReference>
<dbReference type="Gene3D" id="1.10.10.60">
    <property type="entry name" value="Homeodomain-like"/>
    <property type="match status" value="1"/>
</dbReference>
<name>A0AAD2JIW4_9STRA</name>
<dbReference type="AlphaFoldDB" id="A0AAD2JIW4"/>